<reference evidence="2" key="1">
    <citation type="submission" date="2014-01" db="EMBL/GenBank/DDBJ databases">
        <authorList>
            <person name="Aslett M."/>
        </authorList>
    </citation>
    <scope>NUCLEOTIDE SEQUENCE</scope>
</reference>
<proteinExistence type="predicted"/>
<dbReference type="EMBL" id="HG807148">
    <property type="protein sequence ID" value="CDW60509.1"/>
    <property type="molecule type" value="Genomic_DNA"/>
</dbReference>
<evidence type="ECO:0000256" key="1">
    <source>
        <dbReference type="SAM" id="SignalP"/>
    </source>
</evidence>
<organism evidence="2 3">
    <name type="scientific">Trichuris trichiura</name>
    <name type="common">Whipworm</name>
    <name type="synonym">Trichocephalus trichiurus</name>
    <dbReference type="NCBI Taxonomy" id="36087"/>
    <lineage>
        <taxon>Eukaryota</taxon>
        <taxon>Metazoa</taxon>
        <taxon>Ecdysozoa</taxon>
        <taxon>Nematoda</taxon>
        <taxon>Enoplea</taxon>
        <taxon>Dorylaimia</taxon>
        <taxon>Trichinellida</taxon>
        <taxon>Trichuridae</taxon>
        <taxon>Trichuris</taxon>
    </lineage>
</organism>
<evidence type="ECO:0000313" key="3">
    <source>
        <dbReference type="Proteomes" id="UP000030665"/>
    </source>
</evidence>
<feature type="signal peptide" evidence="1">
    <location>
        <begin position="1"/>
        <end position="21"/>
    </location>
</feature>
<protein>
    <submittedName>
        <fullName evidence="2">Uncharacterized protein</fullName>
    </submittedName>
</protein>
<gene>
    <name evidence="2" type="ORF">TTRE_0000889401</name>
</gene>
<name>A0A077ZL88_TRITR</name>
<reference evidence="2" key="2">
    <citation type="submission" date="2014-03" db="EMBL/GenBank/DDBJ databases">
        <title>The whipworm genome and dual-species transcriptomics of an intimate host-pathogen interaction.</title>
        <authorList>
            <person name="Foth B.J."/>
            <person name="Tsai I.J."/>
            <person name="Reid A.J."/>
            <person name="Bancroft A.J."/>
            <person name="Nichol S."/>
            <person name="Tracey A."/>
            <person name="Holroyd N."/>
            <person name="Cotton J.A."/>
            <person name="Stanley E.J."/>
            <person name="Zarowiecki M."/>
            <person name="Liu J.Z."/>
            <person name="Huckvale T."/>
            <person name="Cooper P.J."/>
            <person name="Grencis R.K."/>
            <person name="Berriman M."/>
        </authorList>
    </citation>
    <scope>NUCLEOTIDE SEQUENCE [LARGE SCALE GENOMIC DNA]</scope>
</reference>
<dbReference type="Proteomes" id="UP000030665">
    <property type="component" value="Unassembled WGS sequence"/>
</dbReference>
<accession>A0A077ZL88</accession>
<feature type="chain" id="PRO_5001728784" evidence="1">
    <location>
        <begin position="22"/>
        <end position="324"/>
    </location>
</feature>
<dbReference type="AlphaFoldDB" id="A0A077ZL88"/>
<keyword evidence="1" id="KW-0732">Signal</keyword>
<evidence type="ECO:0000313" key="2">
    <source>
        <dbReference type="EMBL" id="CDW60509.1"/>
    </source>
</evidence>
<keyword evidence="3" id="KW-1185">Reference proteome</keyword>
<sequence length="324" mass="37453">MFCTYWITTFTLSTAVLWCHAYPELLDYDKTDCIYHFWRNEHRLDYPMAIMPAIPKLMPYGDYFAPLKLCTAITPEGRTIGFLWPVGMKTLCSSDKALEHIWSQTKSMTNRNTTGRLFNVVRPNLKRTERPKREWVINGYVIVGINSTQKGKLYNVAYKLIESANVSVMTHTVDNGVVVKPDLALYYNFTDLERSARVHLVSREKIVVLLANDKLYYVHESKDLEKLVALYTNERHDEATHYLSFCSYTNYMKFCAEKLEVPPRPESHGDEDYGCKTCRPGFAGYHCHIGNVPKSLFKLCIFSFESFVKSCAFTAYVIALFRRG</sequence>
<dbReference type="OrthoDB" id="5912267at2759"/>